<protein>
    <submittedName>
        <fullName evidence="3">Uncharacterized protein, YigZ family</fullName>
    </submittedName>
</protein>
<evidence type="ECO:0000313" key="4">
    <source>
        <dbReference type="Proteomes" id="UP000199226"/>
    </source>
</evidence>
<dbReference type="Pfam" id="PF01205">
    <property type="entry name" value="Impact_N"/>
    <property type="match status" value="1"/>
</dbReference>
<dbReference type="Gene3D" id="3.30.230.30">
    <property type="entry name" value="Impact, N-terminal domain"/>
    <property type="match status" value="1"/>
</dbReference>
<name>A0A1G9W289_9SPHI</name>
<dbReference type="SUPFAM" id="SSF54211">
    <property type="entry name" value="Ribosomal protein S5 domain 2-like"/>
    <property type="match status" value="1"/>
</dbReference>
<organism evidence="3 4">
    <name type="scientific">Daejeonella rubra</name>
    <dbReference type="NCBI Taxonomy" id="990371"/>
    <lineage>
        <taxon>Bacteria</taxon>
        <taxon>Pseudomonadati</taxon>
        <taxon>Bacteroidota</taxon>
        <taxon>Sphingobacteriia</taxon>
        <taxon>Sphingobacteriales</taxon>
        <taxon>Sphingobacteriaceae</taxon>
        <taxon>Daejeonella</taxon>
    </lineage>
</organism>
<dbReference type="InterPro" id="IPR023582">
    <property type="entry name" value="Impact"/>
</dbReference>
<comment type="similarity">
    <text evidence="1">Belongs to the IMPACT family.</text>
</comment>
<dbReference type="GO" id="GO:0005737">
    <property type="term" value="C:cytoplasm"/>
    <property type="evidence" value="ECO:0007669"/>
    <property type="project" value="TreeGrafter"/>
</dbReference>
<gene>
    <name evidence="3" type="ORF">SAMN05421813_12344</name>
</gene>
<dbReference type="PANTHER" id="PTHR16301">
    <property type="entry name" value="IMPACT-RELATED"/>
    <property type="match status" value="1"/>
</dbReference>
<dbReference type="AlphaFoldDB" id="A0A1G9W289"/>
<evidence type="ECO:0000313" key="3">
    <source>
        <dbReference type="EMBL" id="SDM78620.1"/>
    </source>
</evidence>
<dbReference type="RefSeq" id="WP_176767710.1">
    <property type="nucleotide sequence ID" value="NZ_FNHH01000023.1"/>
</dbReference>
<evidence type="ECO:0000259" key="2">
    <source>
        <dbReference type="Pfam" id="PF01205"/>
    </source>
</evidence>
<feature type="domain" description="Impact N-terminal" evidence="2">
    <location>
        <begin position="21"/>
        <end position="126"/>
    </location>
</feature>
<dbReference type="InterPro" id="IPR020568">
    <property type="entry name" value="Ribosomal_Su5_D2-typ_SF"/>
</dbReference>
<dbReference type="PANTHER" id="PTHR16301:SF20">
    <property type="entry name" value="IMPACT FAMILY MEMBER YIGZ"/>
    <property type="match status" value="1"/>
</dbReference>
<dbReference type="GO" id="GO:0006446">
    <property type="term" value="P:regulation of translational initiation"/>
    <property type="evidence" value="ECO:0007669"/>
    <property type="project" value="TreeGrafter"/>
</dbReference>
<dbReference type="EMBL" id="FNHH01000023">
    <property type="protein sequence ID" value="SDM78620.1"/>
    <property type="molecule type" value="Genomic_DNA"/>
</dbReference>
<dbReference type="InterPro" id="IPR001498">
    <property type="entry name" value="Impact_N"/>
</dbReference>
<dbReference type="PROSITE" id="PS00910">
    <property type="entry name" value="UPF0029"/>
    <property type="match status" value="1"/>
</dbReference>
<dbReference type="InterPro" id="IPR020569">
    <property type="entry name" value="UPF0029_Impact_CS"/>
</dbReference>
<accession>A0A1G9W289</accession>
<dbReference type="InterPro" id="IPR036956">
    <property type="entry name" value="Impact_N_sf"/>
</dbReference>
<reference evidence="4" key="1">
    <citation type="submission" date="2016-10" db="EMBL/GenBank/DDBJ databases">
        <authorList>
            <person name="Varghese N."/>
            <person name="Submissions S."/>
        </authorList>
    </citation>
    <scope>NUCLEOTIDE SEQUENCE [LARGE SCALE GENOMIC DNA]</scope>
    <source>
        <strain evidence="4">DSM 24536</strain>
    </source>
</reference>
<keyword evidence="4" id="KW-1185">Reference proteome</keyword>
<evidence type="ECO:0000256" key="1">
    <source>
        <dbReference type="ARBA" id="ARBA00007665"/>
    </source>
</evidence>
<sequence length="200" mass="22793">MLFDDTFKTILNPSEGIFRDRGSRFIAYLYPIHSEAEIKDIIAELKSMHPKARHHCWAMRLSPDRTIFRINDDGEPSGTAGRPILNTLLSYDLTNILAVVVRYFGGTLLGVPGLINAYKTATVEAINQSEIVEKTVDLIFKIEFGHPAMNEVMKVIKEENLKIFNQSFDLKCSFELEIRQSHVNKIIGRLEKIEGLKWKG</sequence>
<dbReference type="Proteomes" id="UP000199226">
    <property type="component" value="Unassembled WGS sequence"/>
</dbReference>
<proteinExistence type="inferred from homology"/>
<dbReference type="STRING" id="990371.SAMN05421813_12344"/>